<protein>
    <submittedName>
        <fullName evidence="1">Uncharacterized protein</fullName>
    </submittedName>
</protein>
<reference evidence="1" key="1">
    <citation type="journal article" date="2007" name="PLoS ONE">
        <title>The first genome sequence of an elite grapevine cultivar (Pinot noir Vitis vinifera L.): coping with a highly heterozygous genome.</title>
        <authorList>
            <person name="Velasco R."/>
            <person name="Zharkikh A."/>
            <person name="Troggio M."/>
            <person name="Cartwright D.A."/>
            <person name="Cestaro A."/>
            <person name="Pruss D."/>
            <person name="Pindo M."/>
            <person name="FitzGerald L.M."/>
            <person name="Vezzulli S."/>
            <person name="Reid J."/>
            <person name="Malacarne G."/>
            <person name="Iliev D."/>
            <person name="Coppola G."/>
            <person name="Wardell B."/>
            <person name="Micheletti D."/>
            <person name="Macalma T."/>
            <person name="Facci M."/>
            <person name="Mitchell J.T."/>
            <person name="Perazzolli M."/>
            <person name="Eldredge G."/>
            <person name="Gatto P."/>
            <person name="Oyzerski R."/>
            <person name="Moretto M."/>
            <person name="Gutin N."/>
            <person name="Stefanini M."/>
            <person name="Chen Y."/>
            <person name="Segala C."/>
            <person name="Davenport C."/>
            <person name="Dematte L."/>
            <person name="Mraz A."/>
            <person name="Battilana J."/>
            <person name="Stormo K."/>
            <person name="Costa F."/>
            <person name="Tao Q."/>
            <person name="Si-Ammour A."/>
            <person name="Harkins T."/>
            <person name="Lackey A."/>
            <person name="Perbost C."/>
            <person name="Taillon B."/>
            <person name="Stella A."/>
            <person name="Solovyev V."/>
            <person name="Fawcett J.A."/>
            <person name="Sterck L."/>
            <person name="Vandepoele K."/>
            <person name="Grando S.M."/>
            <person name="Toppo S."/>
            <person name="Moser C."/>
            <person name="Lanchbury J."/>
            <person name="Bogden R."/>
            <person name="Skolnick M."/>
            <person name="Sgaramella V."/>
            <person name="Bhatnagar S.K."/>
            <person name="Fontana P."/>
            <person name="Gutin A."/>
            <person name="Van de Peer Y."/>
            <person name="Salamini F."/>
            <person name="Viola R."/>
        </authorList>
    </citation>
    <scope>NUCLEOTIDE SEQUENCE</scope>
</reference>
<sequence length="217" mass="24794">MLLITTFYPSGYIASGLPPPSFHPDTSHPEFLHLHFTRTYRIRIPLPANIPPEHIASGFLFPPTFHPDISHPESFPAPFHPDTSHPEFLRRHFTRTYRIRNFSSRRHSIRTYRIRISSSRQHSTPDISHLEFSSANIPSGYLTPGILSADVSSSPDTSHQEFFSADIPPSPDISHSESHFVNSFKSRYTSIPILVFLYACFVSHMCMIVPDIYCFPN</sequence>
<dbReference type="AlphaFoldDB" id="A5B6D7"/>
<accession>A5B6D7</accession>
<proteinExistence type="predicted"/>
<gene>
    <name evidence="1" type="ORF">VITISV_006828</name>
</gene>
<name>A5B6D7_VITVI</name>
<evidence type="ECO:0000313" key="1">
    <source>
        <dbReference type="EMBL" id="CAN61000.1"/>
    </source>
</evidence>
<dbReference type="EMBL" id="AM448145">
    <property type="protein sequence ID" value="CAN61000.1"/>
    <property type="molecule type" value="Genomic_DNA"/>
</dbReference>
<organism evidence="1">
    <name type="scientific">Vitis vinifera</name>
    <name type="common">Grape</name>
    <dbReference type="NCBI Taxonomy" id="29760"/>
    <lineage>
        <taxon>Eukaryota</taxon>
        <taxon>Viridiplantae</taxon>
        <taxon>Streptophyta</taxon>
        <taxon>Embryophyta</taxon>
        <taxon>Tracheophyta</taxon>
        <taxon>Spermatophyta</taxon>
        <taxon>Magnoliopsida</taxon>
        <taxon>eudicotyledons</taxon>
        <taxon>Gunneridae</taxon>
        <taxon>Pentapetalae</taxon>
        <taxon>rosids</taxon>
        <taxon>Vitales</taxon>
        <taxon>Vitaceae</taxon>
        <taxon>Viteae</taxon>
        <taxon>Vitis</taxon>
    </lineage>
</organism>